<feature type="transmembrane region" description="Helical" evidence="6">
    <location>
        <begin position="143"/>
        <end position="161"/>
    </location>
</feature>
<reference evidence="8" key="1">
    <citation type="journal article" date="2019" name="Int. J. Syst. Evol. Microbiol.">
        <title>The Global Catalogue of Microorganisms (GCM) 10K type strain sequencing project: providing services to taxonomists for standard genome sequencing and annotation.</title>
        <authorList>
            <consortium name="The Broad Institute Genomics Platform"/>
            <consortium name="The Broad Institute Genome Sequencing Center for Infectious Disease"/>
            <person name="Wu L."/>
            <person name="Ma J."/>
        </authorList>
    </citation>
    <scope>NUCLEOTIDE SEQUENCE [LARGE SCALE GENOMIC DNA]</scope>
    <source>
        <strain evidence="8">JCM 16603</strain>
    </source>
</reference>
<dbReference type="PIRSF" id="PIRSF005859">
    <property type="entry name" value="PBR"/>
    <property type="match status" value="1"/>
</dbReference>
<organism evidence="7 8">
    <name type="scientific">Sphingomonas humi</name>
    <dbReference type="NCBI Taxonomy" id="335630"/>
    <lineage>
        <taxon>Bacteria</taxon>
        <taxon>Pseudomonadati</taxon>
        <taxon>Pseudomonadota</taxon>
        <taxon>Alphaproteobacteria</taxon>
        <taxon>Sphingomonadales</taxon>
        <taxon>Sphingomonadaceae</taxon>
        <taxon>Sphingomonas</taxon>
    </lineage>
</organism>
<dbReference type="Proteomes" id="UP001501310">
    <property type="component" value="Unassembled WGS sequence"/>
</dbReference>
<evidence type="ECO:0000313" key="8">
    <source>
        <dbReference type="Proteomes" id="UP001501310"/>
    </source>
</evidence>
<evidence type="ECO:0000313" key="7">
    <source>
        <dbReference type="EMBL" id="GAA4008378.1"/>
    </source>
</evidence>
<keyword evidence="5 6" id="KW-0472">Membrane</keyword>
<keyword evidence="8" id="KW-1185">Reference proteome</keyword>
<evidence type="ECO:0000256" key="2">
    <source>
        <dbReference type="ARBA" id="ARBA00007524"/>
    </source>
</evidence>
<feature type="transmembrane region" description="Helical" evidence="6">
    <location>
        <begin position="116"/>
        <end position="136"/>
    </location>
</feature>
<comment type="caution">
    <text evidence="7">The sequence shown here is derived from an EMBL/GenBank/DDBJ whole genome shotgun (WGS) entry which is preliminary data.</text>
</comment>
<dbReference type="Gene3D" id="1.20.1260.100">
    <property type="entry name" value="TspO/MBR protein"/>
    <property type="match status" value="1"/>
</dbReference>
<dbReference type="Pfam" id="PF03073">
    <property type="entry name" value="TspO_MBR"/>
    <property type="match status" value="1"/>
</dbReference>
<name>A0ABP7S955_9SPHN</name>
<dbReference type="CDD" id="cd15904">
    <property type="entry name" value="TSPO_MBR"/>
    <property type="match status" value="1"/>
</dbReference>
<dbReference type="InterPro" id="IPR038330">
    <property type="entry name" value="TspO/MBR-related_sf"/>
</dbReference>
<dbReference type="InterPro" id="IPR004307">
    <property type="entry name" value="TspO_MBR"/>
</dbReference>
<dbReference type="PANTHER" id="PTHR10057">
    <property type="entry name" value="PERIPHERAL-TYPE BENZODIAZEPINE RECEPTOR"/>
    <property type="match status" value="1"/>
</dbReference>
<accession>A0ABP7S955</accession>
<protein>
    <submittedName>
        <fullName evidence="7">Tryptophan-rich sensory protein</fullName>
    </submittedName>
</protein>
<evidence type="ECO:0000256" key="1">
    <source>
        <dbReference type="ARBA" id="ARBA00004141"/>
    </source>
</evidence>
<gene>
    <name evidence="7" type="ORF">GCM10022211_22430</name>
</gene>
<keyword evidence="3 6" id="KW-0812">Transmembrane</keyword>
<dbReference type="PANTHER" id="PTHR10057:SF0">
    <property type="entry name" value="TRANSLOCATOR PROTEIN"/>
    <property type="match status" value="1"/>
</dbReference>
<feature type="transmembrane region" description="Helical" evidence="6">
    <location>
        <begin position="88"/>
        <end position="104"/>
    </location>
</feature>
<comment type="similarity">
    <text evidence="2">Belongs to the TspO/BZRP family.</text>
</comment>
<dbReference type="EMBL" id="BAAAZD010000002">
    <property type="protein sequence ID" value="GAA4008378.1"/>
    <property type="molecule type" value="Genomic_DNA"/>
</dbReference>
<evidence type="ECO:0000256" key="6">
    <source>
        <dbReference type="SAM" id="Phobius"/>
    </source>
</evidence>
<evidence type="ECO:0000256" key="4">
    <source>
        <dbReference type="ARBA" id="ARBA00022989"/>
    </source>
</evidence>
<proteinExistence type="inferred from homology"/>
<evidence type="ECO:0000256" key="3">
    <source>
        <dbReference type="ARBA" id="ARBA00022692"/>
    </source>
</evidence>
<keyword evidence="4 6" id="KW-1133">Transmembrane helix</keyword>
<evidence type="ECO:0000256" key="5">
    <source>
        <dbReference type="ARBA" id="ARBA00023136"/>
    </source>
</evidence>
<feature type="transmembrane region" description="Helical" evidence="6">
    <location>
        <begin position="12"/>
        <end position="36"/>
    </location>
</feature>
<sequence length="181" mass="20054">MATHSQHGWHHWKWWQMALITVPLVVIAGNLSGYVSNSGFGNPWFDMVEKPSFMPPGWVFGVAWTTLYTLMGLALAIVLVAPQSRYRRLGLIIFFVQLALNYLWSPVFFGAGAIDWAFIIVIAMAVGACLTVSFFLRVNRVAGLLLLPYLAWLCLATALNFEIGRLNPGADRAPLGITSAR</sequence>
<dbReference type="RefSeq" id="WP_425564891.1">
    <property type="nucleotide sequence ID" value="NZ_BAAAZD010000002.1"/>
</dbReference>
<comment type="subcellular location">
    <subcellularLocation>
        <location evidence="1">Membrane</location>
        <topology evidence="1">Multi-pass membrane protein</topology>
    </subcellularLocation>
</comment>
<feature type="transmembrane region" description="Helical" evidence="6">
    <location>
        <begin position="56"/>
        <end position="81"/>
    </location>
</feature>